<dbReference type="PATRIC" id="fig|1807.13.peg.4007"/>
<dbReference type="Proteomes" id="UP000034150">
    <property type="component" value="Unassembled WGS sequence"/>
</dbReference>
<comment type="subcellular location">
    <subcellularLocation>
        <location evidence="2">Cell inner membrane</location>
        <topology evidence="2">Multi-pass membrane protein</topology>
    </subcellularLocation>
</comment>
<dbReference type="CDD" id="cd00082">
    <property type="entry name" value="HisKA"/>
    <property type="match status" value="1"/>
</dbReference>
<dbReference type="EC" id="2.7.13.3" evidence="3"/>
<dbReference type="GO" id="GO:0000155">
    <property type="term" value="F:phosphorelay sensor kinase activity"/>
    <property type="evidence" value="ECO:0007669"/>
    <property type="project" value="InterPro"/>
</dbReference>
<evidence type="ECO:0000256" key="9">
    <source>
        <dbReference type="ARBA" id="ARBA00022777"/>
    </source>
</evidence>
<dbReference type="PRINTS" id="PR00344">
    <property type="entry name" value="BCTRLSENSOR"/>
</dbReference>
<evidence type="ECO:0000259" key="17">
    <source>
        <dbReference type="PROSITE" id="PS50109"/>
    </source>
</evidence>
<dbReference type="EMBL" id="LAUZ02000051">
    <property type="protein sequence ID" value="KKF01436.1"/>
    <property type="molecule type" value="Genomic_DNA"/>
</dbReference>
<dbReference type="SUPFAM" id="SSF47384">
    <property type="entry name" value="Homodimeric domain of signal transducing histidine kinase"/>
    <property type="match status" value="1"/>
</dbReference>
<evidence type="ECO:0000256" key="13">
    <source>
        <dbReference type="ARBA" id="ARBA00023136"/>
    </source>
</evidence>
<keyword evidence="21" id="KW-1185">Reference proteome</keyword>
<dbReference type="Pfam" id="PF00072">
    <property type="entry name" value="Response_reg"/>
    <property type="match status" value="1"/>
</dbReference>
<dbReference type="SUPFAM" id="SSF55874">
    <property type="entry name" value="ATPase domain of HSP90 chaperone/DNA topoisomerase II/histidine kinase"/>
    <property type="match status" value="1"/>
</dbReference>
<dbReference type="InterPro" id="IPR036890">
    <property type="entry name" value="HATPase_C_sf"/>
</dbReference>
<accession>A0A0M2JXU4</accession>
<evidence type="ECO:0000313" key="21">
    <source>
        <dbReference type="Proteomes" id="UP000034150"/>
    </source>
</evidence>
<keyword evidence="11 16" id="KW-1133">Transmembrane helix</keyword>
<keyword evidence="10" id="KW-0067">ATP-binding</keyword>
<dbReference type="PROSITE" id="PS50110">
    <property type="entry name" value="RESPONSE_REGULATORY"/>
    <property type="match status" value="1"/>
</dbReference>
<feature type="modified residue" description="Phosphohistidine" evidence="14">
    <location>
        <position position="826"/>
    </location>
</feature>
<evidence type="ECO:0000256" key="4">
    <source>
        <dbReference type="ARBA" id="ARBA00022475"/>
    </source>
</evidence>
<keyword evidence="13 16" id="KW-0472">Membrane</keyword>
<gene>
    <name evidence="20" type="ORF">WN67_13710</name>
</gene>
<feature type="domain" description="HPt" evidence="19">
    <location>
        <begin position="787"/>
        <end position="887"/>
    </location>
</feature>
<dbReference type="GO" id="GO:0005886">
    <property type="term" value="C:plasma membrane"/>
    <property type="evidence" value="ECO:0007669"/>
    <property type="project" value="UniProtKB-SubCell"/>
</dbReference>
<protein>
    <recommendedName>
        <fullName evidence="3">histidine kinase</fullName>
        <ecNumber evidence="3">2.7.13.3</ecNumber>
    </recommendedName>
</protein>
<sequence length="893" mass="96988">MELEPGVDHRGESTDTRILMTRTRVDSPDLRLRLNRGQWALVALLVLLIGALIVNNYAVTVEHRRYSEAVARTETAGNNMFYTLSETLSYVDEFDRYLLGVASRRDVQVKRALLAQRLAVVGGNGITAGDSTSPEYRAKLTELDDVLRQVPAGFLPADQRDDWGRVVLPRSDALSETSRRMADSATAELHMDARSSSQNLLEGRVIQLGLLLATLAIATLLLGWVATNVVRQYRHARDVLDRERKTLESTESALARVSFLDRGQAQVLERIATGDELPAVLRQIGELTIGASGQNAVRINTDTLSIIVPSDVEVSGAPAWKQTFQSSTTDTAGTLEVFGDPDMLDDMACTAFLRCCDLASLALEHEDAQRAALTLAEEKSNYVATVSHEIRAPLHAILGFSELTENQMSSEGRKEIAEWSRRVRTEADRLTRLIDDLLNLSRLNAGRTKIASTPFRLRKLLDDVIESSRITAESKGLTVSSSVDPSVADWRNGDPDRVHQVLLNLVSNATKFTRVGHIDIEISSAATETAPDLVRFAVNDTGPGIPREEIDRILQPFAQVSGADSDRGSGLGLAISDGIVKALGGDGLAVVSLEGHGSTFHFTLPLPETAPSEPAAHSETEPSAAGSLATILVVDDNPTNQLLVEAQLKSLGYACEAAFDGAEALQRLASARFDAVLMDCNMPVMDGYMATRRIRAEERGSGVHIPILALTASTMDGNRDACERAGMDGFLTKPLHLADLSRELGHVLGEDPARPDREAWRATPVQTARDAPLIDDVRIDRMLAELGAVPLQKVALSFIAEMPRRLDDLRRAAAEADREAVRRSAHAIRSPGAMLGAAALAERFKAIEESQDPVTSLDEEPLEDIVDATIEALRTKLLMSAHSRNGYGSDAPT</sequence>
<dbReference type="Pfam" id="PF00512">
    <property type="entry name" value="HisKA"/>
    <property type="match status" value="1"/>
</dbReference>
<dbReference type="InterPro" id="IPR036641">
    <property type="entry name" value="HPT_dom_sf"/>
</dbReference>
<dbReference type="InterPro" id="IPR011006">
    <property type="entry name" value="CheY-like_superfamily"/>
</dbReference>
<dbReference type="SMART" id="SM00388">
    <property type="entry name" value="HisKA"/>
    <property type="match status" value="1"/>
</dbReference>
<dbReference type="PANTHER" id="PTHR43047:SF71">
    <property type="entry name" value="HISTIDINE KINASE CONTAINING CHEY-HOMOLOGOUS RECEIVER DOMAIN-RELATED"/>
    <property type="match status" value="1"/>
</dbReference>
<keyword evidence="5" id="KW-0997">Cell inner membrane</keyword>
<keyword evidence="4" id="KW-1003">Cell membrane</keyword>
<dbReference type="AlphaFoldDB" id="A0A0M2JXU4"/>
<evidence type="ECO:0000256" key="7">
    <source>
        <dbReference type="ARBA" id="ARBA00022679"/>
    </source>
</evidence>
<keyword evidence="6 15" id="KW-0597">Phosphoprotein</keyword>
<reference evidence="20 21" key="1">
    <citation type="journal article" date="2015" name="Genome Announc.">
        <title>Draft Genome Sequence of Mycobacterium obuense Strain UC1, Isolated from Patient Sputum.</title>
        <authorList>
            <person name="Greninger A.L."/>
            <person name="Cunningham G."/>
            <person name="Hsu E.D."/>
            <person name="Yu J.M."/>
            <person name="Chiu C.Y."/>
            <person name="Miller S."/>
        </authorList>
    </citation>
    <scope>NUCLEOTIDE SEQUENCE [LARGE SCALE GENOMIC DNA]</scope>
    <source>
        <strain evidence="20 21">UC1</strain>
    </source>
</reference>
<dbReference type="InterPro" id="IPR005467">
    <property type="entry name" value="His_kinase_dom"/>
</dbReference>
<dbReference type="Gene3D" id="3.30.565.10">
    <property type="entry name" value="Histidine kinase-like ATPase, C-terminal domain"/>
    <property type="match status" value="1"/>
</dbReference>
<dbReference type="FunFam" id="1.10.287.130:FF:000001">
    <property type="entry name" value="Two-component sensor histidine kinase"/>
    <property type="match status" value="1"/>
</dbReference>
<feature type="domain" description="Response regulatory" evidence="18">
    <location>
        <begin position="630"/>
        <end position="748"/>
    </location>
</feature>
<dbReference type="PROSITE" id="PS50894">
    <property type="entry name" value="HPT"/>
    <property type="match status" value="1"/>
</dbReference>
<dbReference type="Pfam" id="PF02518">
    <property type="entry name" value="HATPase_c"/>
    <property type="match status" value="1"/>
</dbReference>
<name>A0A0M2JXU4_9MYCO</name>
<feature type="modified residue" description="4-aspartylphosphate" evidence="15">
    <location>
        <position position="679"/>
    </location>
</feature>
<dbReference type="Gene3D" id="1.10.287.130">
    <property type="match status" value="1"/>
</dbReference>
<evidence type="ECO:0000256" key="2">
    <source>
        <dbReference type="ARBA" id="ARBA00004429"/>
    </source>
</evidence>
<evidence type="ECO:0000256" key="3">
    <source>
        <dbReference type="ARBA" id="ARBA00012438"/>
    </source>
</evidence>
<dbReference type="GO" id="GO:0009927">
    <property type="term" value="F:histidine phosphotransfer kinase activity"/>
    <property type="evidence" value="ECO:0007669"/>
    <property type="project" value="TreeGrafter"/>
</dbReference>
<feature type="transmembrane region" description="Helical" evidence="16">
    <location>
        <begin position="39"/>
        <end position="59"/>
    </location>
</feature>
<dbReference type="InterPro" id="IPR004358">
    <property type="entry name" value="Sig_transdc_His_kin-like_C"/>
</dbReference>
<evidence type="ECO:0000256" key="1">
    <source>
        <dbReference type="ARBA" id="ARBA00000085"/>
    </source>
</evidence>
<evidence type="ECO:0000259" key="18">
    <source>
        <dbReference type="PROSITE" id="PS50110"/>
    </source>
</evidence>
<dbReference type="SMART" id="SM00448">
    <property type="entry name" value="REC"/>
    <property type="match status" value="1"/>
</dbReference>
<dbReference type="PANTHER" id="PTHR43047">
    <property type="entry name" value="TWO-COMPONENT HISTIDINE PROTEIN KINASE"/>
    <property type="match status" value="1"/>
</dbReference>
<evidence type="ECO:0000256" key="6">
    <source>
        <dbReference type="ARBA" id="ARBA00022553"/>
    </source>
</evidence>
<evidence type="ECO:0000256" key="15">
    <source>
        <dbReference type="PROSITE-ProRule" id="PRU00169"/>
    </source>
</evidence>
<keyword evidence="10" id="KW-0547">Nucleotide-binding</keyword>
<keyword evidence="7" id="KW-0808">Transferase</keyword>
<dbReference type="Gene3D" id="3.40.50.2300">
    <property type="match status" value="1"/>
</dbReference>
<evidence type="ECO:0000256" key="16">
    <source>
        <dbReference type="SAM" id="Phobius"/>
    </source>
</evidence>
<dbReference type="STRING" id="1807.MOBUDSM44075_01815"/>
<feature type="transmembrane region" description="Helical" evidence="16">
    <location>
        <begin position="205"/>
        <end position="226"/>
    </location>
</feature>
<proteinExistence type="predicted"/>
<keyword evidence="12" id="KW-0902">Two-component regulatory system</keyword>
<dbReference type="Pfam" id="PF01627">
    <property type="entry name" value="Hpt"/>
    <property type="match status" value="1"/>
</dbReference>
<dbReference type="SUPFAM" id="SSF47226">
    <property type="entry name" value="Histidine-containing phosphotransfer domain, HPT domain"/>
    <property type="match status" value="1"/>
</dbReference>
<evidence type="ECO:0000256" key="8">
    <source>
        <dbReference type="ARBA" id="ARBA00022692"/>
    </source>
</evidence>
<organism evidence="20 21">
    <name type="scientific">Mycolicibacterium obuense</name>
    <dbReference type="NCBI Taxonomy" id="1807"/>
    <lineage>
        <taxon>Bacteria</taxon>
        <taxon>Bacillati</taxon>
        <taxon>Actinomycetota</taxon>
        <taxon>Actinomycetes</taxon>
        <taxon>Mycobacteriales</taxon>
        <taxon>Mycobacteriaceae</taxon>
        <taxon>Mycolicibacterium</taxon>
    </lineage>
</organism>
<comment type="caution">
    <text evidence="20">The sequence shown here is derived from an EMBL/GenBank/DDBJ whole genome shotgun (WGS) entry which is preliminary data.</text>
</comment>
<dbReference type="InterPro" id="IPR003661">
    <property type="entry name" value="HisK_dim/P_dom"/>
</dbReference>
<dbReference type="Gene3D" id="1.20.120.160">
    <property type="entry name" value="HPT domain"/>
    <property type="match status" value="1"/>
</dbReference>
<dbReference type="InterPro" id="IPR001789">
    <property type="entry name" value="Sig_transdc_resp-reg_receiver"/>
</dbReference>
<feature type="domain" description="Histidine kinase" evidence="17">
    <location>
        <begin position="385"/>
        <end position="608"/>
    </location>
</feature>
<keyword evidence="9" id="KW-0418">Kinase</keyword>
<dbReference type="InterPro" id="IPR008207">
    <property type="entry name" value="Sig_transdc_His_kin_Hpt_dom"/>
</dbReference>
<dbReference type="SUPFAM" id="SSF52172">
    <property type="entry name" value="CheY-like"/>
    <property type="match status" value="1"/>
</dbReference>
<evidence type="ECO:0000313" key="20">
    <source>
        <dbReference type="EMBL" id="KKF01436.1"/>
    </source>
</evidence>
<dbReference type="InterPro" id="IPR003594">
    <property type="entry name" value="HATPase_dom"/>
</dbReference>
<evidence type="ECO:0000256" key="14">
    <source>
        <dbReference type="PROSITE-ProRule" id="PRU00110"/>
    </source>
</evidence>
<dbReference type="PROSITE" id="PS50109">
    <property type="entry name" value="HIS_KIN"/>
    <property type="match status" value="1"/>
</dbReference>
<evidence type="ECO:0000256" key="5">
    <source>
        <dbReference type="ARBA" id="ARBA00022519"/>
    </source>
</evidence>
<evidence type="ECO:0000256" key="12">
    <source>
        <dbReference type="ARBA" id="ARBA00023012"/>
    </source>
</evidence>
<comment type="catalytic activity">
    <reaction evidence="1">
        <text>ATP + protein L-histidine = ADP + protein N-phospho-L-histidine.</text>
        <dbReference type="EC" id="2.7.13.3"/>
    </reaction>
</comment>
<dbReference type="SMART" id="SM00387">
    <property type="entry name" value="HATPase_c"/>
    <property type="match status" value="1"/>
</dbReference>
<evidence type="ECO:0000256" key="11">
    <source>
        <dbReference type="ARBA" id="ARBA00022989"/>
    </source>
</evidence>
<dbReference type="CDD" id="cd16922">
    <property type="entry name" value="HATPase_EvgS-ArcB-TorS-like"/>
    <property type="match status" value="1"/>
</dbReference>
<evidence type="ECO:0000259" key="19">
    <source>
        <dbReference type="PROSITE" id="PS50894"/>
    </source>
</evidence>
<dbReference type="CDD" id="cd17546">
    <property type="entry name" value="REC_hyHK_CKI1_RcsC-like"/>
    <property type="match status" value="1"/>
</dbReference>
<dbReference type="InterPro" id="IPR036097">
    <property type="entry name" value="HisK_dim/P_sf"/>
</dbReference>
<keyword evidence="8 16" id="KW-0812">Transmembrane</keyword>
<evidence type="ECO:0000256" key="10">
    <source>
        <dbReference type="ARBA" id="ARBA00022840"/>
    </source>
</evidence>